<reference evidence="7" key="1">
    <citation type="journal article" date="2006" name="PLoS Biol.">
        <title>Macronuclear genome sequence of the ciliate Tetrahymena thermophila, a model eukaryote.</title>
        <authorList>
            <person name="Eisen J.A."/>
            <person name="Coyne R.S."/>
            <person name="Wu M."/>
            <person name="Wu D."/>
            <person name="Thiagarajan M."/>
            <person name="Wortman J.R."/>
            <person name="Badger J.H."/>
            <person name="Ren Q."/>
            <person name="Amedeo P."/>
            <person name="Jones K.M."/>
            <person name="Tallon L.J."/>
            <person name="Delcher A.L."/>
            <person name="Salzberg S.L."/>
            <person name="Silva J.C."/>
            <person name="Haas B.J."/>
            <person name="Majoros W.H."/>
            <person name="Farzad M."/>
            <person name="Carlton J.M."/>
            <person name="Smith R.K. Jr."/>
            <person name="Garg J."/>
            <person name="Pearlman R.E."/>
            <person name="Karrer K.M."/>
            <person name="Sun L."/>
            <person name="Manning G."/>
            <person name="Elde N.C."/>
            <person name="Turkewitz A.P."/>
            <person name="Asai D.J."/>
            <person name="Wilkes D.E."/>
            <person name="Wang Y."/>
            <person name="Cai H."/>
            <person name="Collins K."/>
            <person name="Stewart B.A."/>
            <person name="Lee S.R."/>
            <person name="Wilamowska K."/>
            <person name="Weinberg Z."/>
            <person name="Ruzzo W.L."/>
            <person name="Wloga D."/>
            <person name="Gaertig J."/>
            <person name="Frankel J."/>
            <person name="Tsao C.-C."/>
            <person name="Gorovsky M.A."/>
            <person name="Keeling P.J."/>
            <person name="Waller R.F."/>
            <person name="Patron N.J."/>
            <person name="Cherry J.M."/>
            <person name="Stover N.A."/>
            <person name="Krieger C.J."/>
            <person name="del Toro C."/>
            <person name="Ryder H.F."/>
            <person name="Williamson S.C."/>
            <person name="Barbeau R.A."/>
            <person name="Hamilton E.P."/>
            <person name="Orias E."/>
        </authorList>
    </citation>
    <scope>NUCLEOTIDE SEQUENCE [LARGE SCALE GENOMIC DNA]</scope>
    <source>
        <strain evidence="7">SB210</strain>
    </source>
</reference>
<evidence type="ECO:0000256" key="3">
    <source>
        <dbReference type="RuleBase" id="RU362028"/>
    </source>
</evidence>
<feature type="compositionally biased region" description="Basic and acidic residues" evidence="4">
    <location>
        <begin position="352"/>
        <end position="381"/>
    </location>
</feature>
<name>I7LUL2_TETTS</name>
<comment type="catalytic activity">
    <reaction evidence="3">
        <text>a uridine in RNA = a pseudouridine in RNA</text>
        <dbReference type="Rhea" id="RHEA:48348"/>
        <dbReference type="Rhea" id="RHEA-COMP:12068"/>
        <dbReference type="Rhea" id="RHEA-COMP:12069"/>
        <dbReference type="ChEBI" id="CHEBI:65314"/>
        <dbReference type="ChEBI" id="CHEBI:65315"/>
    </reaction>
</comment>
<dbReference type="PANTHER" id="PTHR21600:SF40">
    <property type="entry name" value="PSEUDOURIDYLATE SYNTHASE RPUSD2"/>
    <property type="match status" value="1"/>
</dbReference>
<evidence type="ECO:0000256" key="1">
    <source>
        <dbReference type="PIRSR" id="PIRSR606225-1"/>
    </source>
</evidence>
<evidence type="ECO:0000313" key="6">
    <source>
        <dbReference type="EMBL" id="EAR94204.1"/>
    </source>
</evidence>
<comment type="function">
    <text evidence="3">Responsible for synthesis of pseudouridine from uracil.</text>
</comment>
<dbReference type="Gene3D" id="3.30.2350.10">
    <property type="entry name" value="Pseudouridine synthase"/>
    <property type="match status" value="1"/>
</dbReference>
<dbReference type="GO" id="GO:0003723">
    <property type="term" value="F:RNA binding"/>
    <property type="evidence" value="ECO:0007669"/>
    <property type="project" value="UniProtKB-KW"/>
</dbReference>
<dbReference type="GeneID" id="7842977"/>
<dbReference type="InterPro" id="IPR006224">
    <property type="entry name" value="PsdUridine_synth_RluA-like_CS"/>
</dbReference>
<dbReference type="OMA" id="HATTRVE"/>
<keyword evidence="3" id="KW-0413">Isomerase</keyword>
<accession>I7LUL2</accession>
<dbReference type="InterPro" id="IPR006225">
    <property type="entry name" value="PsdUridine_synth_RluC/D"/>
</dbReference>
<comment type="similarity">
    <text evidence="3">Belongs to the pseudouridine synthase RluA family.</text>
</comment>
<dbReference type="SUPFAM" id="SSF55120">
    <property type="entry name" value="Pseudouridine synthase"/>
    <property type="match status" value="1"/>
</dbReference>
<dbReference type="GO" id="GO:0000455">
    <property type="term" value="P:enzyme-directed rRNA pseudouridine synthesis"/>
    <property type="evidence" value="ECO:0007669"/>
    <property type="project" value="TreeGrafter"/>
</dbReference>
<dbReference type="KEGG" id="tet:TTHERM_00522710"/>
<protein>
    <recommendedName>
        <fullName evidence="3">Pseudouridine synthase</fullName>
        <ecNumber evidence="3">5.4.99.-</ecNumber>
    </recommendedName>
</protein>
<dbReference type="OrthoDB" id="424794at2759"/>
<dbReference type="InterPro" id="IPR050188">
    <property type="entry name" value="RluA_PseudoU_synthase"/>
</dbReference>
<dbReference type="InParanoid" id="I7LUL2"/>
<dbReference type="AlphaFoldDB" id="I7LUL2"/>
<evidence type="ECO:0000259" key="5">
    <source>
        <dbReference type="Pfam" id="PF00849"/>
    </source>
</evidence>
<dbReference type="HOGENOM" id="CLU_016902_12_1_1"/>
<dbReference type="eggNOG" id="KOG1919">
    <property type="taxonomic scope" value="Eukaryota"/>
</dbReference>
<dbReference type="RefSeq" id="XP_001014449.1">
    <property type="nucleotide sequence ID" value="XM_001014449.1"/>
</dbReference>
<evidence type="ECO:0000313" key="7">
    <source>
        <dbReference type="Proteomes" id="UP000009168"/>
    </source>
</evidence>
<feature type="region of interest" description="Disordered" evidence="4">
    <location>
        <begin position="351"/>
        <end position="381"/>
    </location>
</feature>
<keyword evidence="2" id="KW-0694">RNA-binding</keyword>
<gene>
    <name evidence="6" type="ORF">TTHERM_00522710</name>
</gene>
<feature type="domain" description="Pseudouridine synthase RsuA/RluA-like" evidence="5">
    <location>
        <begin position="110"/>
        <end position="268"/>
    </location>
</feature>
<dbReference type="InterPro" id="IPR020103">
    <property type="entry name" value="PsdUridine_synth_cat_dom_sf"/>
</dbReference>
<proteinExistence type="inferred from homology"/>
<dbReference type="EC" id="5.4.99.-" evidence="3"/>
<organism evidence="6 7">
    <name type="scientific">Tetrahymena thermophila (strain SB210)</name>
    <dbReference type="NCBI Taxonomy" id="312017"/>
    <lineage>
        <taxon>Eukaryota</taxon>
        <taxon>Sar</taxon>
        <taxon>Alveolata</taxon>
        <taxon>Ciliophora</taxon>
        <taxon>Intramacronucleata</taxon>
        <taxon>Oligohymenophorea</taxon>
        <taxon>Hymenostomatida</taxon>
        <taxon>Tetrahymenina</taxon>
        <taxon>Tetrahymenidae</taxon>
        <taxon>Tetrahymena</taxon>
    </lineage>
</organism>
<evidence type="ECO:0000256" key="2">
    <source>
        <dbReference type="PROSITE-ProRule" id="PRU00182"/>
    </source>
</evidence>
<dbReference type="EMBL" id="GG662717">
    <property type="protein sequence ID" value="EAR94204.1"/>
    <property type="molecule type" value="Genomic_DNA"/>
</dbReference>
<feature type="active site" evidence="1">
    <location>
        <position position="153"/>
    </location>
</feature>
<dbReference type="InterPro" id="IPR006145">
    <property type="entry name" value="PsdUridine_synth_RsuA/RluA"/>
</dbReference>
<dbReference type="PROSITE" id="PS01129">
    <property type="entry name" value="PSI_RLU"/>
    <property type="match status" value="1"/>
</dbReference>
<dbReference type="PROSITE" id="PS50889">
    <property type="entry name" value="S4"/>
    <property type="match status" value="1"/>
</dbReference>
<dbReference type="Pfam" id="PF00849">
    <property type="entry name" value="PseudoU_synth_2"/>
    <property type="match status" value="1"/>
</dbReference>
<dbReference type="PANTHER" id="PTHR21600">
    <property type="entry name" value="MITOCHONDRIAL RNA PSEUDOURIDINE SYNTHASE"/>
    <property type="match status" value="1"/>
</dbReference>
<keyword evidence="7" id="KW-1185">Reference proteome</keyword>
<dbReference type="Proteomes" id="UP000009168">
    <property type="component" value="Unassembled WGS sequence"/>
</dbReference>
<dbReference type="STRING" id="312017.I7LUL2"/>
<sequence length="446" mass="52266">MEVFNNSIKPTYFFHGPFRFVKAYEHCFRTHSKGRWVGNPILEVLEKEFHAYTKEYYQNAIEKGKILVNKQKQNIDYRFKHNDLFEHFTSRVEPPIINLLPKVIFEDDKLLVLSKPPYISVHASGGFHFNSLVGLLKFEMGYNIELYVLHRLDKLTSGVLIMAKDRDLTKKFHESETELIKKTYLARVHGNFNHQYLEYEKPIYCIYKKVGTYAVLDTTDEEEIKSKGAKQSKTIFKKIWYDEKSDSSLLECQPITGRTHQIRVHLSSLGFPIINDTQYGGQFLGNGIIKVKFPEIYTGLKSEKAQNPQSISQSLIESNQEECVETIQKKHKNNEGDASTSKEKVVIQNQVESHENEKNKQDDSNEEQKHEHNQKDLKEVGEDGSYMLSQENGLYKLEGNLVEDYEWDYKNQPLEICLHSMKYIFQSYIFEDEKPYWADQNFSFQD</sequence>
<dbReference type="GO" id="GO:0009982">
    <property type="term" value="F:pseudouridine synthase activity"/>
    <property type="evidence" value="ECO:0007669"/>
    <property type="project" value="InterPro"/>
</dbReference>
<dbReference type="NCBIfam" id="TIGR00005">
    <property type="entry name" value="rluA_subfam"/>
    <property type="match status" value="1"/>
</dbReference>
<evidence type="ECO:0000256" key="4">
    <source>
        <dbReference type="SAM" id="MobiDB-lite"/>
    </source>
</evidence>